<feature type="transmembrane region" description="Helical" evidence="2">
    <location>
        <begin position="77"/>
        <end position="96"/>
    </location>
</feature>
<evidence type="ECO:0000313" key="4">
    <source>
        <dbReference type="Proteomes" id="UP000550714"/>
    </source>
</evidence>
<evidence type="ECO:0008006" key="5">
    <source>
        <dbReference type="Google" id="ProtNLM"/>
    </source>
</evidence>
<reference evidence="3 4" key="1">
    <citation type="submission" date="2020-08" db="EMBL/GenBank/DDBJ databases">
        <title>Genomic Encyclopedia of Type Strains, Phase III (KMG-III): the genomes of soil and plant-associated and newly described type strains.</title>
        <authorList>
            <person name="Whitman W."/>
        </authorList>
    </citation>
    <scope>NUCLEOTIDE SEQUENCE [LARGE SCALE GENOMIC DNA]</scope>
    <source>
        <strain evidence="3 4">CECT 8577</strain>
    </source>
</reference>
<feature type="transmembrane region" description="Helical" evidence="2">
    <location>
        <begin position="187"/>
        <end position="211"/>
    </location>
</feature>
<evidence type="ECO:0000256" key="2">
    <source>
        <dbReference type="SAM" id="Phobius"/>
    </source>
</evidence>
<protein>
    <recommendedName>
        <fullName evidence="5">Intracellular septation protein A</fullName>
    </recommendedName>
</protein>
<keyword evidence="2" id="KW-0812">Transmembrane</keyword>
<keyword evidence="2" id="KW-1133">Transmembrane helix</keyword>
<feature type="transmembrane region" description="Helical" evidence="2">
    <location>
        <begin position="153"/>
        <end position="175"/>
    </location>
</feature>
<dbReference type="NCBIfam" id="NF041646">
    <property type="entry name" value="VC0807_fam"/>
    <property type="match status" value="1"/>
</dbReference>
<feature type="region of interest" description="Disordered" evidence="1">
    <location>
        <begin position="220"/>
        <end position="245"/>
    </location>
</feature>
<name>A0A839S5D0_9PSEU</name>
<dbReference type="EMBL" id="JACHWU010000004">
    <property type="protein sequence ID" value="MBB3052493.1"/>
    <property type="molecule type" value="Genomic_DNA"/>
</dbReference>
<evidence type="ECO:0000313" key="3">
    <source>
        <dbReference type="EMBL" id="MBB3052493.1"/>
    </source>
</evidence>
<evidence type="ECO:0000256" key="1">
    <source>
        <dbReference type="SAM" id="MobiDB-lite"/>
    </source>
</evidence>
<dbReference type="Proteomes" id="UP000550714">
    <property type="component" value="Unassembled WGS sequence"/>
</dbReference>
<comment type="caution">
    <text evidence="3">The sequence shown here is derived from an EMBL/GenBank/DDBJ whole genome shotgun (WGS) entry which is preliminary data.</text>
</comment>
<sequence>MTSDPAPDPTNDEGGTEQPSGHGSLLGLLLWDVGVPLAAYYGLRAAGVNEQAALLAGALLAATRMAWVGVRYRSFDGFAALLASVLGVGLILSLVSGDARFLLLKESFATGVAALLIIASCAGRNPLVLVAVRAGSSRSKRDEIERLRAEIPAFRRAFVRMTAVWGVALLAESALRVPLVYLLPPDVMVAVSIALLLAVVAALSGWTAWYAERVHARHAPTGARPGAAPEDRRVATRRSCAPPAR</sequence>
<accession>A0A839S5D0</accession>
<organism evidence="3 4">
    <name type="scientific">Prauserella isguenensis</name>
    <dbReference type="NCBI Taxonomy" id="1470180"/>
    <lineage>
        <taxon>Bacteria</taxon>
        <taxon>Bacillati</taxon>
        <taxon>Actinomycetota</taxon>
        <taxon>Actinomycetes</taxon>
        <taxon>Pseudonocardiales</taxon>
        <taxon>Pseudonocardiaceae</taxon>
        <taxon>Prauserella</taxon>
    </lineage>
</organism>
<feature type="region of interest" description="Disordered" evidence="1">
    <location>
        <begin position="1"/>
        <end position="21"/>
    </location>
</feature>
<dbReference type="AlphaFoldDB" id="A0A839S5D0"/>
<feature type="transmembrane region" description="Helical" evidence="2">
    <location>
        <begin position="52"/>
        <end position="70"/>
    </location>
</feature>
<proteinExistence type="predicted"/>
<gene>
    <name evidence="3" type="ORF">FHS23_003527</name>
</gene>
<dbReference type="RefSeq" id="WP_246382372.1">
    <property type="nucleotide sequence ID" value="NZ_JACHWU010000004.1"/>
</dbReference>
<keyword evidence="4" id="KW-1185">Reference proteome</keyword>
<feature type="transmembrane region" description="Helical" evidence="2">
    <location>
        <begin position="108"/>
        <end position="132"/>
    </location>
</feature>
<keyword evidence="2" id="KW-0472">Membrane</keyword>